<accession>A0ABV0VUE5</accession>
<dbReference type="Proteomes" id="UP001444071">
    <property type="component" value="Unassembled WGS sequence"/>
</dbReference>
<comment type="caution">
    <text evidence="1">The sequence shown here is derived from an EMBL/GenBank/DDBJ whole genome shotgun (WGS) entry which is preliminary data.</text>
</comment>
<gene>
    <name evidence="1" type="ORF">XENORESO_011837</name>
</gene>
<name>A0ABV0VUE5_9TELE</name>
<protein>
    <submittedName>
        <fullName evidence="1">Uncharacterized protein</fullName>
    </submittedName>
</protein>
<sequence>MSLCLKPEMWQEVEKFKGAEYFRKALYIKKPTRFYSGMVLHLAPSMHLTSSDLLSCHRRRKQQCFIHTTLCCHHIDVFLHVGQQVPFWSDLTRAPSSTSSVSYMACGQVKTSYGFPSVAVFLQLFHEEQICGLD</sequence>
<evidence type="ECO:0000313" key="2">
    <source>
        <dbReference type="Proteomes" id="UP001444071"/>
    </source>
</evidence>
<keyword evidence="2" id="KW-1185">Reference proteome</keyword>
<proteinExistence type="predicted"/>
<dbReference type="EMBL" id="JAHRIM010010379">
    <property type="protein sequence ID" value="MEQ2260288.1"/>
    <property type="molecule type" value="Genomic_DNA"/>
</dbReference>
<reference evidence="1 2" key="1">
    <citation type="submission" date="2021-06" db="EMBL/GenBank/DDBJ databases">
        <authorList>
            <person name="Palmer J.M."/>
        </authorList>
    </citation>
    <scope>NUCLEOTIDE SEQUENCE [LARGE SCALE GENOMIC DNA]</scope>
    <source>
        <strain evidence="1 2">XR_2019</strain>
        <tissue evidence="1">Muscle</tissue>
    </source>
</reference>
<organism evidence="1 2">
    <name type="scientific">Xenotaenia resolanae</name>
    <dbReference type="NCBI Taxonomy" id="208358"/>
    <lineage>
        <taxon>Eukaryota</taxon>
        <taxon>Metazoa</taxon>
        <taxon>Chordata</taxon>
        <taxon>Craniata</taxon>
        <taxon>Vertebrata</taxon>
        <taxon>Euteleostomi</taxon>
        <taxon>Actinopterygii</taxon>
        <taxon>Neopterygii</taxon>
        <taxon>Teleostei</taxon>
        <taxon>Neoteleostei</taxon>
        <taxon>Acanthomorphata</taxon>
        <taxon>Ovalentaria</taxon>
        <taxon>Atherinomorphae</taxon>
        <taxon>Cyprinodontiformes</taxon>
        <taxon>Goodeidae</taxon>
        <taxon>Xenotaenia</taxon>
    </lineage>
</organism>
<evidence type="ECO:0000313" key="1">
    <source>
        <dbReference type="EMBL" id="MEQ2260288.1"/>
    </source>
</evidence>